<protein>
    <submittedName>
        <fullName evidence="1">Uncharacterized protein</fullName>
    </submittedName>
</protein>
<name>A0A6B9QR11_9VIRU</name>
<evidence type="ECO:0000313" key="1">
    <source>
        <dbReference type="EMBL" id="QHG11326.1"/>
    </source>
</evidence>
<organism evidence="1">
    <name type="scientific">Oryctes rhinoceros nudivirus</name>
    <dbReference type="NCBI Taxonomy" id="92521"/>
    <lineage>
        <taxon>Viruses</taxon>
        <taxon>Viruses incertae sedis</taxon>
        <taxon>Naldaviricetes</taxon>
        <taxon>Lefavirales</taxon>
        <taxon>Nudiviridae</taxon>
        <taxon>Alphanudivirus</taxon>
        <taxon>Alphanudivirus oryrhinocerotis</taxon>
    </lineage>
</organism>
<gene>
    <name evidence="1" type="ORF">SI_OrNV_gp094</name>
</gene>
<accession>A0A6B9QR11</accession>
<reference evidence="1" key="1">
    <citation type="journal article" date="2020" name="J. ISSAAS">
        <title>Complete genome sequence of Oryctes rhinoceros Nudivirus isolated from Coconut Rhinoceros Beetle in the Solomon Islands.</title>
        <authorList>
            <person name="Etebari K."/>
            <person name="Filipovic I."/>
            <person name="Rasic G."/>
            <person name="Devine G.J."/>
            <person name="Tsatsia H."/>
            <person name="Furlong M.J."/>
        </authorList>
    </citation>
    <scope>NUCLEOTIDE SEQUENCE</scope>
    <source>
        <strain evidence="1">Solomon Islands</strain>
    </source>
</reference>
<proteinExistence type="predicted"/>
<sequence length="104" mass="12167">MSNCPCEGRSDKERIQCLVYHFEKLMSVRGLTLSRRQIQTILETTRLINVNLINFEAKSATEELVESQILYTFIEDYCKFHPRFQQDGPNIGDIKLKTTFFQST</sequence>
<dbReference type="EMBL" id="MN623374">
    <property type="protein sequence ID" value="QHG11326.1"/>
    <property type="molecule type" value="Genomic_DNA"/>
</dbReference>